<name>A0ACC1N8S9_9HYPO</name>
<sequence>MRCAAPPQEPPKLLAPGDILATMQRIVNEKRAVRDEICRLSPSEASFANVILPLLEVENRTSGEFTVIVLLNFASPNVESRTAAKAALKLASEASAANLAREDLFSLIDTVKHSGEALDLESRRYVDQLWGKYKSCGHGLLDTQQMQCHLQAQTAVINLRQQYIHNITENEGGCSLSWEDLDGIPDILGYATHAAFKLETRMVKSAEWVDTFLSNLSDEILPLGRKEMDPLIAKKKVHMRGSPYADEYPDIIPPWDFSYYSRLAEEADCAHMERISEYFPLCSAVTGLLDTLTLCLGFRFDELNAEQMARSAWHEDVLGWAVWDTRAGADRDGIEFIGYLYMDLLSRKHKYKGSQNVNIQSSYLKENGDRVFPATAIMCSFPRPAPDEVTLLTHDNVISLFHECGHAMHDLMSRTKYSEFHGWNSPPDFNEIPSMLFENWCWLEETIRHVSRHYTTLDPKYLQKWLQRHPGCPPPPEKLADSDIQRLIGSRRQSTIQWYLSQLFFSRFDLAVHSCSSEEECKELELAKLYYTLQQKFYMQPIPNPDDWGHPEANFRHLLKGHDAGLYSYPSAHVSATKIFTKLFAEDPFSDKAWDIYRRELLQWGSSRDGEELLQNILGCPGHHVEGLAAWMTN</sequence>
<organism evidence="1 2">
    <name type="scientific">Zarea fungicola</name>
    <dbReference type="NCBI Taxonomy" id="93591"/>
    <lineage>
        <taxon>Eukaryota</taxon>
        <taxon>Fungi</taxon>
        <taxon>Dikarya</taxon>
        <taxon>Ascomycota</taxon>
        <taxon>Pezizomycotina</taxon>
        <taxon>Sordariomycetes</taxon>
        <taxon>Hypocreomycetidae</taxon>
        <taxon>Hypocreales</taxon>
        <taxon>Cordycipitaceae</taxon>
        <taxon>Zarea</taxon>
    </lineage>
</organism>
<proteinExistence type="predicted"/>
<reference evidence="1" key="1">
    <citation type="submission" date="2022-08" db="EMBL/GenBank/DDBJ databases">
        <title>Genome Sequence of Lecanicillium fungicola.</title>
        <authorList>
            <person name="Buettner E."/>
        </authorList>
    </citation>
    <scope>NUCLEOTIDE SEQUENCE</scope>
    <source>
        <strain evidence="1">Babe33</strain>
    </source>
</reference>
<keyword evidence="2" id="KW-1185">Reference proteome</keyword>
<evidence type="ECO:0000313" key="1">
    <source>
        <dbReference type="EMBL" id="KAJ2975479.1"/>
    </source>
</evidence>
<gene>
    <name evidence="1" type="ORF">NQ176_g5497</name>
</gene>
<protein>
    <submittedName>
        <fullName evidence="1">Uncharacterized protein</fullName>
    </submittedName>
</protein>
<evidence type="ECO:0000313" key="2">
    <source>
        <dbReference type="Proteomes" id="UP001143910"/>
    </source>
</evidence>
<dbReference type="EMBL" id="JANJQO010000703">
    <property type="protein sequence ID" value="KAJ2975479.1"/>
    <property type="molecule type" value="Genomic_DNA"/>
</dbReference>
<dbReference type="Proteomes" id="UP001143910">
    <property type="component" value="Unassembled WGS sequence"/>
</dbReference>
<comment type="caution">
    <text evidence="1">The sequence shown here is derived from an EMBL/GenBank/DDBJ whole genome shotgun (WGS) entry which is preliminary data.</text>
</comment>
<accession>A0ACC1N8S9</accession>